<dbReference type="Proteomes" id="UP000325577">
    <property type="component" value="Linkage Group LG16"/>
</dbReference>
<gene>
    <name evidence="1" type="ORF">F0562_028447</name>
</gene>
<protein>
    <submittedName>
        <fullName evidence="1">Uncharacterized protein</fullName>
    </submittedName>
</protein>
<organism evidence="1 2">
    <name type="scientific">Nyssa sinensis</name>
    <dbReference type="NCBI Taxonomy" id="561372"/>
    <lineage>
        <taxon>Eukaryota</taxon>
        <taxon>Viridiplantae</taxon>
        <taxon>Streptophyta</taxon>
        <taxon>Embryophyta</taxon>
        <taxon>Tracheophyta</taxon>
        <taxon>Spermatophyta</taxon>
        <taxon>Magnoliopsida</taxon>
        <taxon>eudicotyledons</taxon>
        <taxon>Gunneridae</taxon>
        <taxon>Pentapetalae</taxon>
        <taxon>asterids</taxon>
        <taxon>Cornales</taxon>
        <taxon>Nyssaceae</taxon>
        <taxon>Nyssa</taxon>
    </lineage>
</organism>
<keyword evidence="2" id="KW-1185">Reference proteome</keyword>
<accession>A0A5J5AZY7</accession>
<evidence type="ECO:0000313" key="2">
    <source>
        <dbReference type="Proteomes" id="UP000325577"/>
    </source>
</evidence>
<name>A0A5J5AZY7_9ASTE</name>
<dbReference type="EMBL" id="CM018039">
    <property type="protein sequence ID" value="KAA8535969.1"/>
    <property type="molecule type" value="Genomic_DNA"/>
</dbReference>
<dbReference type="AlphaFoldDB" id="A0A5J5AZY7"/>
<evidence type="ECO:0000313" key="1">
    <source>
        <dbReference type="EMBL" id="KAA8535969.1"/>
    </source>
</evidence>
<proteinExistence type="predicted"/>
<sequence length="112" mass="12460">MAMDYLSNLRMGLEPSMVGRQRSKNITVGLQSCVLLIVRLDETERSAGSSTISTGLVVEIAIGGVVIQKRVSLQSRGSTNPCQWTAKQEEGTRRWFWLGWPRRCLPPLQTGL</sequence>
<reference evidence="1 2" key="1">
    <citation type="submission" date="2019-09" db="EMBL/GenBank/DDBJ databases">
        <title>A chromosome-level genome assembly of the Chinese tupelo Nyssa sinensis.</title>
        <authorList>
            <person name="Yang X."/>
            <person name="Kang M."/>
            <person name="Yang Y."/>
            <person name="Xiong H."/>
            <person name="Wang M."/>
            <person name="Zhang Z."/>
            <person name="Wang Z."/>
            <person name="Wu H."/>
            <person name="Ma T."/>
            <person name="Liu J."/>
            <person name="Xi Z."/>
        </authorList>
    </citation>
    <scope>NUCLEOTIDE SEQUENCE [LARGE SCALE GENOMIC DNA]</scope>
    <source>
        <strain evidence="1">J267</strain>
        <tissue evidence="1">Leaf</tissue>
    </source>
</reference>